<gene>
    <name evidence="1" type="ORF">OKIOD_LOCUS14183</name>
</gene>
<dbReference type="Proteomes" id="UP001158576">
    <property type="component" value="Chromosome 2"/>
</dbReference>
<protein>
    <submittedName>
        <fullName evidence="1">Oidioi.mRNA.OKI2018_I69.chr2.g5418.t1.cds</fullName>
    </submittedName>
</protein>
<dbReference type="EMBL" id="OU015567">
    <property type="protein sequence ID" value="CAG5111082.1"/>
    <property type="molecule type" value="Genomic_DNA"/>
</dbReference>
<evidence type="ECO:0000313" key="1">
    <source>
        <dbReference type="EMBL" id="CAG5111082.1"/>
    </source>
</evidence>
<keyword evidence="2" id="KW-1185">Reference proteome</keyword>
<name>A0ABN7T1Y8_OIKDI</name>
<reference evidence="1 2" key="1">
    <citation type="submission" date="2021-04" db="EMBL/GenBank/DDBJ databases">
        <authorList>
            <person name="Bliznina A."/>
        </authorList>
    </citation>
    <scope>NUCLEOTIDE SEQUENCE [LARGE SCALE GENOMIC DNA]</scope>
</reference>
<proteinExistence type="predicted"/>
<organism evidence="1 2">
    <name type="scientific">Oikopleura dioica</name>
    <name type="common">Tunicate</name>
    <dbReference type="NCBI Taxonomy" id="34765"/>
    <lineage>
        <taxon>Eukaryota</taxon>
        <taxon>Metazoa</taxon>
        <taxon>Chordata</taxon>
        <taxon>Tunicata</taxon>
        <taxon>Appendicularia</taxon>
        <taxon>Copelata</taxon>
        <taxon>Oikopleuridae</taxon>
        <taxon>Oikopleura</taxon>
    </lineage>
</organism>
<sequence length="90" mass="10064">MRKFLIALIPTALGKPTLDSIGNEPITPIEFRAEFDSRFPSKETIMHLQRQYEAYLEALAQTTEIVTTTAPLETTLNPTEATTFTYTGKA</sequence>
<evidence type="ECO:0000313" key="2">
    <source>
        <dbReference type="Proteomes" id="UP001158576"/>
    </source>
</evidence>
<accession>A0ABN7T1Y8</accession>